<dbReference type="AlphaFoldDB" id="X1R1X4"/>
<dbReference type="EMBL" id="BARW01012940">
    <property type="protein sequence ID" value="GAI74533.1"/>
    <property type="molecule type" value="Genomic_DNA"/>
</dbReference>
<evidence type="ECO:0000313" key="1">
    <source>
        <dbReference type="EMBL" id="GAI74533.1"/>
    </source>
</evidence>
<proteinExistence type="predicted"/>
<accession>X1R1X4</accession>
<comment type="caution">
    <text evidence="1">The sequence shown here is derived from an EMBL/GenBank/DDBJ whole genome shotgun (WGS) entry which is preliminary data.</text>
</comment>
<gene>
    <name evidence="1" type="ORF">S12H4_24056</name>
</gene>
<dbReference type="Gene3D" id="3.40.50.2300">
    <property type="match status" value="1"/>
</dbReference>
<evidence type="ECO:0008006" key="2">
    <source>
        <dbReference type="Google" id="ProtNLM"/>
    </source>
</evidence>
<feature type="non-terminal residue" evidence="1">
    <location>
        <position position="1"/>
    </location>
</feature>
<organism evidence="1">
    <name type="scientific">marine sediment metagenome</name>
    <dbReference type="NCBI Taxonomy" id="412755"/>
    <lineage>
        <taxon>unclassified sequences</taxon>
        <taxon>metagenomes</taxon>
        <taxon>ecological metagenomes</taxon>
    </lineage>
</organism>
<reference evidence="1" key="1">
    <citation type="journal article" date="2014" name="Front. Microbiol.">
        <title>High frequency of phylogenetically diverse reductive dehalogenase-homologous genes in deep subseafloor sedimentary metagenomes.</title>
        <authorList>
            <person name="Kawai M."/>
            <person name="Futagami T."/>
            <person name="Toyoda A."/>
            <person name="Takaki Y."/>
            <person name="Nishi S."/>
            <person name="Hori S."/>
            <person name="Arai W."/>
            <person name="Tsubouchi T."/>
            <person name="Morono Y."/>
            <person name="Uchiyama I."/>
            <person name="Ito T."/>
            <person name="Fujiyama A."/>
            <person name="Inagaki F."/>
            <person name="Takami H."/>
        </authorList>
    </citation>
    <scope>NUCLEOTIDE SEQUENCE</scope>
    <source>
        <strain evidence="1">Expedition CK06-06</strain>
    </source>
</reference>
<name>X1R1X4_9ZZZZ</name>
<protein>
    <recommendedName>
        <fullName evidence="2">Response regulatory domain-containing protein</fullName>
    </recommendedName>
</protein>
<sequence length="94" mass="11034">ADDIKKLDKKLKKEKPDILILDGDFISYQTKENISPLKALYPEMSILILTTSFKQEKKFTKVGIEDFISKDSAEKFYNEMVIFLNKESNKKRNR</sequence>